<organism evidence="1 2">
    <name type="scientific">Acidithrix ferrooxidans</name>
    <dbReference type="NCBI Taxonomy" id="1280514"/>
    <lineage>
        <taxon>Bacteria</taxon>
        <taxon>Bacillati</taxon>
        <taxon>Actinomycetota</taxon>
        <taxon>Acidimicrobiia</taxon>
        <taxon>Acidimicrobiales</taxon>
        <taxon>Acidimicrobiaceae</taxon>
        <taxon>Acidithrix</taxon>
    </lineage>
</organism>
<reference evidence="1 2" key="1">
    <citation type="submission" date="2015-01" db="EMBL/GenBank/DDBJ databases">
        <title>Draft genome of the acidophilic iron oxidizer Acidithrix ferrooxidans strain Py-F3.</title>
        <authorList>
            <person name="Poehlein A."/>
            <person name="Eisen S."/>
            <person name="Schloemann M."/>
            <person name="Johnson B.D."/>
            <person name="Daniel R."/>
            <person name="Muehling M."/>
        </authorList>
    </citation>
    <scope>NUCLEOTIDE SEQUENCE [LARGE SCALE GENOMIC DNA]</scope>
    <source>
        <strain evidence="1 2">Py-F3</strain>
    </source>
</reference>
<keyword evidence="2" id="KW-1185">Reference proteome</keyword>
<protein>
    <submittedName>
        <fullName evidence="1">Uncharacterized protein</fullName>
    </submittedName>
</protein>
<dbReference type="AlphaFoldDB" id="A0A0D8HGU2"/>
<gene>
    <name evidence="1" type="ORF">AXFE_28600</name>
</gene>
<name>A0A0D8HGU2_9ACTN</name>
<dbReference type="EMBL" id="JXYS01000089">
    <property type="protein sequence ID" value="KJF16296.1"/>
    <property type="molecule type" value="Genomic_DNA"/>
</dbReference>
<comment type="caution">
    <text evidence="1">The sequence shown here is derived from an EMBL/GenBank/DDBJ whole genome shotgun (WGS) entry which is preliminary data.</text>
</comment>
<sequence length="102" mass="10869">MVNGLYLGRSGFLAVAAREGLGGTIGTIEWNAATGDPAEAGPVDLDEDHGLGVIAAEANRQTNTGLRPFVHWLLVGNSYMRLFKMTFIARQVPATLANDLID</sequence>
<evidence type="ECO:0000313" key="1">
    <source>
        <dbReference type="EMBL" id="KJF16296.1"/>
    </source>
</evidence>
<proteinExistence type="predicted"/>
<evidence type="ECO:0000313" key="2">
    <source>
        <dbReference type="Proteomes" id="UP000032360"/>
    </source>
</evidence>
<accession>A0A0D8HGU2</accession>
<dbReference type="Proteomes" id="UP000032360">
    <property type="component" value="Unassembled WGS sequence"/>
</dbReference>